<reference evidence="2 3" key="2">
    <citation type="submission" date="2020-06" db="EMBL/GenBank/DDBJ databases">
        <title>REHAB project genomes.</title>
        <authorList>
            <person name="Shaw L.P."/>
        </authorList>
    </citation>
    <scope>NUCLEOTIDE SEQUENCE [LARGE SCALE GENOMIC DNA]</scope>
    <source>
        <strain evidence="2 3">RHB07-C04</strain>
        <plasmid evidence="3">prhb07-c04_2</plasmid>
        <plasmid evidence="2">pRHB07-C04_2</plasmid>
    </source>
</reference>
<gene>
    <name evidence="1" type="ORF">CTR35_004880</name>
    <name evidence="2" type="ORF">HVW04_24985</name>
</gene>
<evidence type="ECO:0000313" key="3">
    <source>
        <dbReference type="Proteomes" id="UP000514715"/>
    </source>
</evidence>
<proteinExistence type="predicted"/>
<dbReference type="EMBL" id="AASHPR010000096">
    <property type="protein sequence ID" value="EFC3527604.1"/>
    <property type="molecule type" value="Genomic_DNA"/>
</dbReference>
<dbReference type="Proteomes" id="UP000538406">
    <property type="component" value="Unassembled WGS sequence"/>
</dbReference>
<keyword evidence="2" id="KW-0614">Plasmid</keyword>
<organism evidence="1 4">
    <name type="scientific">Escherichia coli</name>
    <dbReference type="NCBI Taxonomy" id="562"/>
    <lineage>
        <taxon>Bacteria</taxon>
        <taxon>Pseudomonadati</taxon>
        <taxon>Pseudomonadota</taxon>
        <taxon>Gammaproteobacteria</taxon>
        <taxon>Enterobacterales</taxon>
        <taxon>Enterobacteriaceae</taxon>
        <taxon>Escherichia</taxon>
    </lineage>
</organism>
<dbReference type="AlphaFoldDB" id="A0A2A2XEQ4"/>
<geneLocation type="plasmid" evidence="3">
    <name>prhb07-c04_2</name>
</geneLocation>
<name>A0A2A2XEQ4_ECOLX</name>
<dbReference type="RefSeq" id="WP_001697568.1">
    <property type="nucleotide sequence ID" value="NZ_CM017164.1"/>
</dbReference>
<reference evidence="1 4" key="1">
    <citation type="submission" date="2018-08" db="EMBL/GenBank/DDBJ databases">
        <authorList>
            <consortium name="NARMS: The National Antimicrobial Resistance Monitoring System"/>
        </authorList>
    </citation>
    <scope>NUCLEOTIDE SEQUENCE [LARGE SCALE GENOMIC DNA]</scope>
    <source>
        <strain evidence="1 4">FSIS11705178</strain>
    </source>
</reference>
<accession>A0A4Q1HYX6</accession>
<sequence length="154" mass="17175">MFLHINPDWASAIAAFGSAIAAFISLRTSKNLGLFDKEKFYSEALINFADRANKIATGKAGSDWDVNDASNIILSLNAAKETIESAPKPIREKLKQYYKHNLCHEIITELEAHSPPDSVIVREPSEYEGKIMGLWDEIKIFLGYTVVSEADLED</sequence>
<evidence type="ECO:0000313" key="4">
    <source>
        <dbReference type="Proteomes" id="UP000538406"/>
    </source>
</evidence>
<geneLocation type="plasmid" evidence="2">
    <name>pRHB07-C04_2</name>
</geneLocation>
<dbReference type="Proteomes" id="UP000514715">
    <property type="component" value="Plasmid pRHB07-C04_2"/>
</dbReference>
<evidence type="ECO:0000313" key="2">
    <source>
        <dbReference type="EMBL" id="QMP48132.1"/>
    </source>
</evidence>
<evidence type="ECO:0000313" key="1">
    <source>
        <dbReference type="EMBL" id="EFC3527604.1"/>
    </source>
</evidence>
<dbReference type="EMBL" id="CP057976">
    <property type="protein sequence ID" value="QMP48132.1"/>
    <property type="molecule type" value="Genomic_DNA"/>
</dbReference>
<protein>
    <submittedName>
        <fullName evidence="1">Uncharacterized protein</fullName>
    </submittedName>
</protein>
<accession>A0A2A2XEQ4</accession>